<protein>
    <recommendedName>
        <fullName evidence="10">Lysophospholipid acyltransferase 7</fullName>
    </recommendedName>
</protein>
<feature type="transmembrane region" description="Helical" evidence="11">
    <location>
        <begin position="6"/>
        <end position="29"/>
    </location>
</feature>
<evidence type="ECO:0000256" key="5">
    <source>
        <dbReference type="ARBA" id="ARBA00022692"/>
    </source>
</evidence>
<comment type="similarity">
    <text evidence="3">Belongs to the membrane-bound acyltransferase family.</text>
</comment>
<dbReference type="Proteomes" id="UP000625711">
    <property type="component" value="Unassembled WGS sequence"/>
</dbReference>
<dbReference type="GO" id="GO:0006661">
    <property type="term" value="P:phosphatidylinositol biosynthetic process"/>
    <property type="evidence" value="ECO:0007669"/>
    <property type="project" value="TreeGrafter"/>
</dbReference>
<accession>A0A834MC18</accession>
<dbReference type="EMBL" id="JAACXV010000405">
    <property type="protein sequence ID" value="KAF7278188.1"/>
    <property type="molecule type" value="Genomic_DNA"/>
</dbReference>
<comment type="caution">
    <text evidence="12">The sequence shown here is derived from an EMBL/GenBank/DDBJ whole genome shotgun (WGS) entry which is preliminary data.</text>
</comment>
<evidence type="ECO:0000313" key="12">
    <source>
        <dbReference type="EMBL" id="KAF7278188.1"/>
    </source>
</evidence>
<dbReference type="InterPro" id="IPR049941">
    <property type="entry name" value="LPLAT_7/PORCN-like"/>
</dbReference>
<keyword evidence="5 11" id="KW-0812">Transmembrane</keyword>
<feature type="transmembrane region" description="Helical" evidence="11">
    <location>
        <begin position="403"/>
        <end position="422"/>
    </location>
</feature>
<evidence type="ECO:0000256" key="4">
    <source>
        <dbReference type="ARBA" id="ARBA00022679"/>
    </source>
</evidence>
<dbReference type="GO" id="GO:0016020">
    <property type="term" value="C:membrane"/>
    <property type="evidence" value="ECO:0007669"/>
    <property type="project" value="UniProtKB-SubCell"/>
</dbReference>
<dbReference type="PANTHER" id="PTHR13906">
    <property type="entry name" value="PORCUPINE"/>
    <property type="match status" value="1"/>
</dbReference>
<sequence>MKLGAMIGLLIILAVSKLHIIHTLITIFVNSFIILHINKSYCHIMSFIFSFLYLIFFRMTIYFGLPYPPNHTNLIQMILTLKLVGLAFEVNTEYINKKTCDIKRHDESQKNEVHELNLKHWDIFCYSIHYIGVLTGPYFKYKTYYDHLYKTFNQNDNYTQEIKRKFIPYLPIFAAVYLLTDYFWPLSYLTTVEFDQRSFLYRYWYIWPTFLNFRMRIYIGLILSECVCIMGGLGVYPKFCKNEPGNGPTEKYTKLDEICKDDNLLKKIEYDYETVHNINTYATEFYPTLREGMRNWNMTVQYWLATCIYKRYPSKKYRTFATMFVSGMWHGVYSGYYISVGMIPFGLIVEDVWAKILLKNNFLLPKNIGYLIMLFLKMQFFSYAALAFSLLQVNKIIHYYNSVYHWMIFFQIGLYLIGVILIKYKKSY</sequence>
<keyword evidence="7 11" id="KW-0472">Membrane</keyword>
<evidence type="ECO:0000313" key="13">
    <source>
        <dbReference type="Proteomes" id="UP000625711"/>
    </source>
</evidence>
<dbReference type="Pfam" id="PF03062">
    <property type="entry name" value="MBOAT"/>
    <property type="match status" value="1"/>
</dbReference>
<organism evidence="12 13">
    <name type="scientific">Rhynchophorus ferrugineus</name>
    <name type="common">Red palm weevil</name>
    <name type="synonym">Curculio ferrugineus</name>
    <dbReference type="NCBI Taxonomy" id="354439"/>
    <lineage>
        <taxon>Eukaryota</taxon>
        <taxon>Metazoa</taxon>
        <taxon>Ecdysozoa</taxon>
        <taxon>Arthropoda</taxon>
        <taxon>Hexapoda</taxon>
        <taxon>Insecta</taxon>
        <taxon>Pterygota</taxon>
        <taxon>Neoptera</taxon>
        <taxon>Endopterygota</taxon>
        <taxon>Coleoptera</taxon>
        <taxon>Polyphaga</taxon>
        <taxon>Cucujiformia</taxon>
        <taxon>Curculionidae</taxon>
        <taxon>Dryophthorinae</taxon>
        <taxon>Rhynchophorus</taxon>
    </lineage>
</organism>
<dbReference type="GO" id="GO:0071617">
    <property type="term" value="F:lysophospholipid acyltransferase activity"/>
    <property type="evidence" value="ECO:0007669"/>
    <property type="project" value="TreeGrafter"/>
</dbReference>
<evidence type="ECO:0000256" key="2">
    <source>
        <dbReference type="ARBA" id="ARBA00005074"/>
    </source>
</evidence>
<feature type="transmembrane region" description="Helical" evidence="11">
    <location>
        <begin position="41"/>
        <end position="65"/>
    </location>
</feature>
<evidence type="ECO:0000256" key="1">
    <source>
        <dbReference type="ARBA" id="ARBA00004141"/>
    </source>
</evidence>
<proteinExistence type="inferred from homology"/>
<feature type="transmembrane region" description="Helical" evidence="11">
    <location>
        <begin position="368"/>
        <end position="391"/>
    </location>
</feature>
<keyword evidence="13" id="KW-1185">Reference proteome</keyword>
<evidence type="ECO:0000256" key="7">
    <source>
        <dbReference type="ARBA" id="ARBA00023136"/>
    </source>
</evidence>
<keyword evidence="4" id="KW-0808">Transferase</keyword>
<comment type="pathway">
    <text evidence="9">Phospholipid metabolism.</text>
</comment>
<evidence type="ECO:0000256" key="9">
    <source>
        <dbReference type="ARBA" id="ARBA00025707"/>
    </source>
</evidence>
<evidence type="ECO:0000256" key="10">
    <source>
        <dbReference type="ARBA" id="ARBA00093678"/>
    </source>
</evidence>
<evidence type="ECO:0000256" key="3">
    <source>
        <dbReference type="ARBA" id="ARBA00010323"/>
    </source>
</evidence>
<gene>
    <name evidence="12" type="ORF">GWI33_008682</name>
</gene>
<dbReference type="GO" id="GO:0044233">
    <property type="term" value="C:mitochondria-associated endoplasmic reticulum membrane contact site"/>
    <property type="evidence" value="ECO:0007669"/>
    <property type="project" value="TreeGrafter"/>
</dbReference>
<dbReference type="OrthoDB" id="7663182at2759"/>
<evidence type="ECO:0000256" key="6">
    <source>
        <dbReference type="ARBA" id="ARBA00022989"/>
    </source>
</evidence>
<dbReference type="PANTHER" id="PTHR13906:SF16">
    <property type="entry name" value="LYSOPHOSPHOLIPID ACYLTRANSFERASE 7"/>
    <property type="match status" value="1"/>
</dbReference>
<dbReference type="InterPro" id="IPR004299">
    <property type="entry name" value="MBOAT_fam"/>
</dbReference>
<feature type="transmembrane region" description="Helical" evidence="11">
    <location>
        <begin position="166"/>
        <end position="184"/>
    </location>
</feature>
<evidence type="ECO:0000256" key="11">
    <source>
        <dbReference type="SAM" id="Phobius"/>
    </source>
</evidence>
<dbReference type="GO" id="GO:0030258">
    <property type="term" value="P:lipid modification"/>
    <property type="evidence" value="ECO:0007669"/>
    <property type="project" value="TreeGrafter"/>
</dbReference>
<reference evidence="12" key="1">
    <citation type="submission" date="2020-08" db="EMBL/GenBank/DDBJ databases">
        <title>Genome sequencing and assembly of the red palm weevil Rhynchophorus ferrugineus.</title>
        <authorList>
            <person name="Dias G.B."/>
            <person name="Bergman C.M."/>
            <person name="Manee M."/>
        </authorList>
    </citation>
    <scope>NUCLEOTIDE SEQUENCE</scope>
    <source>
        <strain evidence="12">AA-2017</strain>
        <tissue evidence="12">Whole larva</tissue>
    </source>
</reference>
<comment type="subcellular location">
    <subcellularLocation>
        <location evidence="1">Membrane</location>
        <topology evidence="1">Multi-pass membrane protein</topology>
    </subcellularLocation>
</comment>
<comment type="pathway">
    <text evidence="2">Lipid metabolism; phospholipid metabolism.</text>
</comment>
<name>A0A834MC18_RHYFE</name>
<keyword evidence="8" id="KW-0012">Acyltransferase</keyword>
<feature type="transmembrane region" description="Helical" evidence="11">
    <location>
        <begin position="320"/>
        <end position="348"/>
    </location>
</feature>
<dbReference type="AlphaFoldDB" id="A0A834MC18"/>
<keyword evidence="6 11" id="KW-1133">Transmembrane helix</keyword>
<feature type="transmembrane region" description="Helical" evidence="11">
    <location>
        <begin position="217"/>
        <end position="236"/>
    </location>
</feature>
<evidence type="ECO:0000256" key="8">
    <source>
        <dbReference type="ARBA" id="ARBA00023315"/>
    </source>
</evidence>